<dbReference type="Proteomes" id="UP000664218">
    <property type="component" value="Unassembled WGS sequence"/>
</dbReference>
<dbReference type="SUPFAM" id="SSF52141">
    <property type="entry name" value="Uracil-DNA glycosylase-like"/>
    <property type="match status" value="1"/>
</dbReference>
<protein>
    <recommendedName>
        <fullName evidence="1">Uracil-DNA glycosylase-like domain-containing protein</fullName>
    </recommendedName>
</protein>
<name>A0A939H613_9CLOT</name>
<reference evidence="2" key="1">
    <citation type="submission" date="2021-03" db="EMBL/GenBank/DDBJ databases">
        <title>Proteiniclasticum marinus sp. nov., isolated from tidal flat sediment.</title>
        <authorList>
            <person name="Namirimu T."/>
            <person name="Yang J.-A."/>
            <person name="Yang S.-H."/>
            <person name="Kim Y.-J."/>
            <person name="Kwon K.K."/>
        </authorList>
    </citation>
    <scope>NUCLEOTIDE SEQUENCE</scope>
    <source>
        <strain evidence="2">SCR006</strain>
    </source>
</reference>
<dbReference type="EMBL" id="JAFNJU010000005">
    <property type="protein sequence ID" value="MBO1264849.1"/>
    <property type="molecule type" value="Genomic_DNA"/>
</dbReference>
<proteinExistence type="predicted"/>
<feature type="domain" description="Uracil-DNA glycosylase-like" evidence="1">
    <location>
        <begin position="85"/>
        <end position="213"/>
    </location>
</feature>
<keyword evidence="3" id="KW-1185">Reference proteome</keyword>
<comment type="caution">
    <text evidence="2">The sequence shown here is derived from an EMBL/GenBank/DDBJ whole genome shotgun (WGS) entry which is preliminary data.</text>
</comment>
<dbReference type="InterPro" id="IPR005122">
    <property type="entry name" value="Uracil-DNA_glycosylase-like"/>
</dbReference>
<accession>A0A939H613</accession>
<dbReference type="Pfam" id="PF03167">
    <property type="entry name" value="UDG"/>
    <property type="match status" value="1"/>
</dbReference>
<gene>
    <name evidence="2" type="ORF">J3A84_07390</name>
</gene>
<evidence type="ECO:0000313" key="2">
    <source>
        <dbReference type="EMBL" id="MBO1264849.1"/>
    </source>
</evidence>
<organism evidence="2 3">
    <name type="scientific">Proteiniclasticum aestuarii</name>
    <dbReference type="NCBI Taxonomy" id="2817862"/>
    <lineage>
        <taxon>Bacteria</taxon>
        <taxon>Bacillati</taxon>
        <taxon>Bacillota</taxon>
        <taxon>Clostridia</taxon>
        <taxon>Eubacteriales</taxon>
        <taxon>Clostridiaceae</taxon>
        <taxon>Proteiniclasticum</taxon>
    </lineage>
</organism>
<evidence type="ECO:0000259" key="1">
    <source>
        <dbReference type="Pfam" id="PF03167"/>
    </source>
</evidence>
<dbReference type="AlphaFoldDB" id="A0A939H613"/>
<evidence type="ECO:0000313" key="3">
    <source>
        <dbReference type="Proteomes" id="UP000664218"/>
    </source>
</evidence>
<dbReference type="RefSeq" id="WP_207599377.1">
    <property type="nucleotide sequence ID" value="NZ_JAFNJU010000005.1"/>
</dbReference>
<sequence length="238" mass="27281">MNRRQLSEFLFSKMNMVEPYPDKVKPVSEMMELTAFFPGGMGLWLEEKSEIIPDILVLGHDFSTVLEYKKMVDSMQNEINGPTWRELRKLFKTAEIDLNRCFFSNVYMGLRDVKLMTGTFPGSKDKAYVHRNLEFLKLQIETIKPKVIITLGKPASINLSLLSKELKESWAGGKALSIPNNGLKNNVVIHDHNYICAALEHPSMRNQNVKRRRHQNESGCYSGSHAEVELLKDAMQFT</sequence>
<dbReference type="InterPro" id="IPR036895">
    <property type="entry name" value="Uracil-DNA_glycosylase-like_sf"/>
</dbReference>
<dbReference type="Gene3D" id="3.40.470.10">
    <property type="entry name" value="Uracil-DNA glycosylase-like domain"/>
    <property type="match status" value="1"/>
</dbReference>